<evidence type="ECO:0008006" key="3">
    <source>
        <dbReference type="Google" id="ProtNLM"/>
    </source>
</evidence>
<reference evidence="1 2" key="1">
    <citation type="submission" date="2020-06" db="EMBL/GenBank/DDBJ databases">
        <title>Nonomuraea sp. SMC257, a novel actinomycete isolated from soil.</title>
        <authorList>
            <person name="Chanama M."/>
        </authorList>
    </citation>
    <scope>NUCLEOTIDE SEQUENCE [LARGE SCALE GENOMIC DNA]</scope>
    <source>
        <strain evidence="1 2">SMC257</strain>
    </source>
</reference>
<keyword evidence="2" id="KW-1185">Reference proteome</keyword>
<dbReference type="Proteomes" id="UP000586042">
    <property type="component" value="Unassembled WGS sequence"/>
</dbReference>
<proteinExistence type="predicted"/>
<evidence type="ECO:0000313" key="1">
    <source>
        <dbReference type="EMBL" id="NUW33417.1"/>
    </source>
</evidence>
<protein>
    <recommendedName>
        <fullName evidence="3">PE domain-containing protein</fullName>
    </recommendedName>
</protein>
<sequence>MAAEQLPAAAQAAVTRVAIALLKAARAGVDADAYAELVRAQMATLHRAWTPLGVTGVDLFGALIAAQARIGAHLANLADVNGEAGRYLNELGGLAAHGTE</sequence>
<gene>
    <name evidence="1" type="ORF">HTZ77_18560</name>
</gene>
<dbReference type="EMBL" id="JABWGN010000007">
    <property type="protein sequence ID" value="NUW33417.1"/>
    <property type="molecule type" value="Genomic_DNA"/>
</dbReference>
<accession>A0A7Y6I810</accession>
<dbReference type="AlphaFoldDB" id="A0A7Y6I810"/>
<comment type="caution">
    <text evidence="1">The sequence shown here is derived from an EMBL/GenBank/DDBJ whole genome shotgun (WGS) entry which is preliminary data.</text>
</comment>
<dbReference type="RefSeq" id="WP_175590883.1">
    <property type="nucleotide sequence ID" value="NZ_JABWGN010000007.1"/>
</dbReference>
<evidence type="ECO:0000313" key="2">
    <source>
        <dbReference type="Proteomes" id="UP000586042"/>
    </source>
</evidence>
<organism evidence="1 2">
    <name type="scientific">Nonomuraea montanisoli</name>
    <dbReference type="NCBI Taxonomy" id="2741721"/>
    <lineage>
        <taxon>Bacteria</taxon>
        <taxon>Bacillati</taxon>
        <taxon>Actinomycetota</taxon>
        <taxon>Actinomycetes</taxon>
        <taxon>Streptosporangiales</taxon>
        <taxon>Streptosporangiaceae</taxon>
        <taxon>Nonomuraea</taxon>
    </lineage>
</organism>
<name>A0A7Y6I810_9ACTN</name>